<name>A0ABR3RQR3_9PLEO</name>
<comment type="similarity">
    <text evidence="1 6">Belongs to the methyltransferase superfamily.</text>
</comment>
<accession>A0ABR3RQR3</accession>
<comment type="caution">
    <text evidence="8">The sequence shown here is derived from an EMBL/GenBank/DDBJ whole genome shotgun (WGS) entry which is preliminary data.</text>
</comment>
<dbReference type="Pfam" id="PF06859">
    <property type="entry name" value="Bin3"/>
    <property type="match status" value="1"/>
</dbReference>
<evidence type="ECO:0000313" key="8">
    <source>
        <dbReference type="EMBL" id="KAL1606553.1"/>
    </source>
</evidence>
<dbReference type="PROSITE" id="PS51515">
    <property type="entry name" value="BIN3_SAM"/>
    <property type="match status" value="1"/>
</dbReference>
<evidence type="ECO:0000256" key="3">
    <source>
        <dbReference type="ARBA" id="ARBA00022679"/>
    </source>
</evidence>
<evidence type="ECO:0000256" key="4">
    <source>
        <dbReference type="ARBA" id="ARBA00022691"/>
    </source>
</evidence>
<keyword evidence="3 6" id="KW-0808">Transferase</keyword>
<evidence type="ECO:0000256" key="2">
    <source>
        <dbReference type="ARBA" id="ARBA00022603"/>
    </source>
</evidence>
<evidence type="ECO:0000256" key="5">
    <source>
        <dbReference type="PROSITE-ProRule" id="PRU00848"/>
    </source>
</evidence>
<keyword evidence="4 5" id="KW-0949">S-adenosyl-L-methionine</keyword>
<sequence>MAAKSTNYGNYHNYLGPNHAPGSPPAIHVRDLRLSVITALGVSFKGRRCLDVGCNDGSVATQIGEGTPAQPANRLYTLPADTIQAFDFEASDVVGVDIDPDLVSKAEDLYSLKASRVRPSSEPSERLVDYYPMSAVLRHGRIPASSEPASHWPSVKFVAADWVVSTDPALAGPFHVILVLSVIKWIHLEHLDEGLVNFFRKCSTSLASGGYLILEAQNWDSYQKAVRPNAAPHFAKNLERLKYRPETSFTHLLRDQGLNLCATSDQLRRPITIYRKA</sequence>
<dbReference type="InterPro" id="IPR024160">
    <property type="entry name" value="BIN3_SAM-bd_dom"/>
</dbReference>
<keyword evidence="9" id="KW-1185">Reference proteome</keyword>
<feature type="domain" description="Bin3-type SAM" evidence="7">
    <location>
        <begin position="31"/>
        <end position="277"/>
    </location>
</feature>
<dbReference type="Gene3D" id="3.40.50.150">
    <property type="entry name" value="Vaccinia Virus protein VP39"/>
    <property type="match status" value="1"/>
</dbReference>
<evidence type="ECO:0000256" key="1">
    <source>
        <dbReference type="ARBA" id="ARBA00008361"/>
    </source>
</evidence>
<evidence type="ECO:0000256" key="6">
    <source>
        <dbReference type="RuleBase" id="RU367087"/>
    </source>
</evidence>
<evidence type="ECO:0000259" key="7">
    <source>
        <dbReference type="PROSITE" id="PS51515"/>
    </source>
</evidence>
<dbReference type="SUPFAM" id="SSF53335">
    <property type="entry name" value="S-adenosyl-L-methionine-dependent methyltransferases"/>
    <property type="match status" value="1"/>
</dbReference>
<protein>
    <recommendedName>
        <fullName evidence="6">RNA methyltransferase</fullName>
        <ecNumber evidence="6">2.1.1.-</ecNumber>
    </recommendedName>
</protein>
<dbReference type="InterPro" id="IPR010675">
    <property type="entry name" value="Bin3_C"/>
</dbReference>
<keyword evidence="2 6" id="KW-0489">Methyltransferase</keyword>
<organism evidence="8 9">
    <name type="scientific">Paraconiothyrium brasiliense</name>
    <dbReference type="NCBI Taxonomy" id="300254"/>
    <lineage>
        <taxon>Eukaryota</taxon>
        <taxon>Fungi</taxon>
        <taxon>Dikarya</taxon>
        <taxon>Ascomycota</taxon>
        <taxon>Pezizomycotina</taxon>
        <taxon>Dothideomycetes</taxon>
        <taxon>Pleosporomycetidae</taxon>
        <taxon>Pleosporales</taxon>
        <taxon>Massarineae</taxon>
        <taxon>Didymosphaeriaceae</taxon>
        <taxon>Paraconiothyrium</taxon>
    </lineage>
</organism>
<dbReference type="EC" id="2.1.1.-" evidence="6"/>
<dbReference type="PANTHER" id="PTHR12315:SF0">
    <property type="entry name" value="7SK SNRNA METHYLPHOSPHATE CAPPING ENZYME"/>
    <property type="match status" value="1"/>
</dbReference>
<dbReference type="Proteomes" id="UP001521785">
    <property type="component" value="Unassembled WGS sequence"/>
</dbReference>
<dbReference type="EMBL" id="JAKJXO020000004">
    <property type="protein sequence ID" value="KAL1606553.1"/>
    <property type="molecule type" value="Genomic_DNA"/>
</dbReference>
<dbReference type="InterPro" id="IPR039772">
    <property type="entry name" value="Bin3-like"/>
</dbReference>
<gene>
    <name evidence="8" type="ORF">SLS60_003958</name>
</gene>
<proteinExistence type="inferred from homology"/>
<dbReference type="InterPro" id="IPR029063">
    <property type="entry name" value="SAM-dependent_MTases_sf"/>
</dbReference>
<dbReference type="PANTHER" id="PTHR12315">
    <property type="entry name" value="BICOID-INTERACTING PROTEIN RELATED"/>
    <property type="match status" value="1"/>
</dbReference>
<evidence type="ECO:0000313" key="9">
    <source>
        <dbReference type="Proteomes" id="UP001521785"/>
    </source>
</evidence>
<reference evidence="8 9" key="1">
    <citation type="submission" date="2024-02" db="EMBL/GenBank/DDBJ databases">
        <title>De novo assembly and annotation of 12 fungi associated with fruit tree decline syndrome in Ontario, Canada.</title>
        <authorList>
            <person name="Sulman M."/>
            <person name="Ellouze W."/>
            <person name="Ilyukhin E."/>
        </authorList>
    </citation>
    <scope>NUCLEOTIDE SEQUENCE [LARGE SCALE GENOMIC DNA]</scope>
    <source>
        <strain evidence="8 9">M42-189</strain>
    </source>
</reference>